<reference evidence="4" key="1">
    <citation type="submission" date="2025-08" db="UniProtKB">
        <authorList>
            <consortium name="RefSeq"/>
        </authorList>
    </citation>
    <scope>IDENTIFICATION</scope>
</reference>
<dbReference type="OrthoDB" id="430238at2759"/>
<dbReference type="CDD" id="cd01647">
    <property type="entry name" value="RT_LTR"/>
    <property type="match status" value="1"/>
</dbReference>
<dbReference type="Pfam" id="PF00078">
    <property type="entry name" value="RVT_1"/>
    <property type="match status" value="1"/>
</dbReference>
<evidence type="ECO:0000313" key="3">
    <source>
        <dbReference type="Proteomes" id="UP000835206"/>
    </source>
</evidence>
<feature type="domain" description="Reverse transcriptase" evidence="2">
    <location>
        <begin position="2"/>
        <end position="211"/>
    </location>
</feature>
<evidence type="ECO:0000313" key="4">
    <source>
        <dbReference type="RefSeq" id="XP_020723960.2"/>
    </source>
</evidence>
<keyword evidence="3" id="KW-1185">Reference proteome</keyword>
<dbReference type="InterPro" id="IPR050951">
    <property type="entry name" value="Retrovirus_Pol_polyprotein"/>
</dbReference>
<dbReference type="InterPro" id="IPR043502">
    <property type="entry name" value="DNA/RNA_pol_sf"/>
</dbReference>
<protein>
    <recommendedName>
        <fullName evidence="1">RNA-directed DNA polymerase</fullName>
        <ecNumber evidence="1">2.7.7.49</ecNumber>
    </recommendedName>
</protein>
<sequence>MINKNLIEESDSPYNSPVWVVPKKSDASEKQKWRIVIDFSKLNELSDQDAYPLPNIDDILSQLGNAKFFSALDLSSGFHQIPMDVTSKKYTAFSRPQEHFQYNRVLFGLKKRPSYIPTHDGHSTYLDDIIIFGSMIQQHNNNLAIVLQRLRELGLKIQPDKCEFLKPELEYLEHIITYEGIKSNPKKIKAVKKFKIPKNRTDVKSFLGLAGYYRKFVRNFSKIAKPLTDLTKKDTPFH</sequence>
<dbReference type="Gene3D" id="3.30.70.270">
    <property type="match status" value="2"/>
</dbReference>
<dbReference type="InterPro" id="IPR043128">
    <property type="entry name" value="Rev_trsase/Diguanyl_cyclase"/>
</dbReference>
<gene>
    <name evidence="4" type="primary">LOC110120271</name>
</gene>
<dbReference type="GO" id="GO:0003964">
    <property type="term" value="F:RNA-directed DNA polymerase activity"/>
    <property type="evidence" value="ECO:0007669"/>
    <property type="project" value="UniProtKB-EC"/>
</dbReference>
<dbReference type="Proteomes" id="UP000835206">
    <property type="component" value="Unplaced"/>
</dbReference>
<proteinExistence type="predicted"/>
<dbReference type="EC" id="2.7.7.49" evidence="1"/>
<dbReference type="FunFam" id="3.30.70.270:FF:000020">
    <property type="entry name" value="Transposon Tf2-6 polyprotein-like Protein"/>
    <property type="match status" value="1"/>
</dbReference>
<name>A0A9B7HYL1_BOMTE</name>
<evidence type="ECO:0000259" key="2">
    <source>
        <dbReference type="PROSITE" id="PS50878"/>
    </source>
</evidence>
<dbReference type="AlphaFoldDB" id="A0A9B7HYL1"/>
<accession>A0A9B7HYL1</accession>
<evidence type="ECO:0000256" key="1">
    <source>
        <dbReference type="ARBA" id="ARBA00012493"/>
    </source>
</evidence>
<dbReference type="InterPro" id="IPR000477">
    <property type="entry name" value="RT_dom"/>
</dbReference>
<dbReference type="RefSeq" id="XP_020723960.2">
    <property type="nucleotide sequence ID" value="XM_020868301.2"/>
</dbReference>
<dbReference type="SUPFAM" id="SSF56672">
    <property type="entry name" value="DNA/RNA polymerases"/>
    <property type="match status" value="1"/>
</dbReference>
<organism evidence="3 4">
    <name type="scientific">Bombus terrestris</name>
    <name type="common">Buff-tailed bumblebee</name>
    <name type="synonym">Apis terrestris</name>
    <dbReference type="NCBI Taxonomy" id="30195"/>
    <lineage>
        <taxon>Eukaryota</taxon>
        <taxon>Metazoa</taxon>
        <taxon>Ecdysozoa</taxon>
        <taxon>Arthropoda</taxon>
        <taxon>Hexapoda</taxon>
        <taxon>Insecta</taxon>
        <taxon>Pterygota</taxon>
        <taxon>Neoptera</taxon>
        <taxon>Endopterygota</taxon>
        <taxon>Hymenoptera</taxon>
        <taxon>Apocrita</taxon>
        <taxon>Aculeata</taxon>
        <taxon>Apoidea</taxon>
        <taxon>Anthophila</taxon>
        <taxon>Apidae</taxon>
        <taxon>Bombus</taxon>
        <taxon>Bombus</taxon>
    </lineage>
</organism>
<dbReference type="PANTHER" id="PTHR37984:SF5">
    <property type="entry name" value="PROTEIN NYNRIN-LIKE"/>
    <property type="match status" value="1"/>
</dbReference>
<dbReference type="GeneID" id="110120271"/>
<dbReference type="PROSITE" id="PS50878">
    <property type="entry name" value="RT_POL"/>
    <property type="match status" value="1"/>
</dbReference>
<dbReference type="KEGG" id="bter:110120271"/>
<dbReference type="PANTHER" id="PTHR37984">
    <property type="entry name" value="PROTEIN CBG26694"/>
    <property type="match status" value="1"/>
</dbReference>
<dbReference type="FunFam" id="3.30.70.270:FF:000003">
    <property type="entry name" value="Transposon Ty3-G Gag-Pol polyprotein"/>
    <property type="match status" value="1"/>
</dbReference>
<dbReference type="Gene3D" id="3.10.10.10">
    <property type="entry name" value="HIV Type 1 Reverse Transcriptase, subunit A, domain 1"/>
    <property type="match status" value="1"/>
</dbReference>